<dbReference type="AlphaFoldDB" id="A0A6J4LYT9"/>
<gene>
    <name evidence="2" type="ORF">AVDCRST_MAG90-2158</name>
</gene>
<feature type="region of interest" description="Disordered" evidence="1">
    <location>
        <begin position="1"/>
        <end position="74"/>
    </location>
</feature>
<accession>A0A6J4LYT9</accession>
<reference evidence="2" key="1">
    <citation type="submission" date="2020-02" db="EMBL/GenBank/DDBJ databases">
        <authorList>
            <person name="Meier V. D."/>
        </authorList>
    </citation>
    <scope>NUCLEOTIDE SEQUENCE</scope>
    <source>
        <strain evidence="2">AVDCRST_MAG90</strain>
    </source>
</reference>
<feature type="compositionally biased region" description="Basic and acidic residues" evidence="1">
    <location>
        <begin position="24"/>
        <end position="43"/>
    </location>
</feature>
<evidence type="ECO:0000256" key="1">
    <source>
        <dbReference type="SAM" id="MobiDB-lite"/>
    </source>
</evidence>
<feature type="compositionally biased region" description="Basic residues" evidence="1">
    <location>
        <begin position="64"/>
        <end position="74"/>
    </location>
</feature>
<feature type="non-terminal residue" evidence="2">
    <location>
        <position position="1"/>
    </location>
</feature>
<protein>
    <submittedName>
        <fullName evidence="2">Uncharacterized protein</fullName>
    </submittedName>
</protein>
<dbReference type="EMBL" id="CADCUC010000425">
    <property type="protein sequence ID" value="CAA9345504.1"/>
    <property type="molecule type" value="Genomic_DNA"/>
</dbReference>
<feature type="non-terminal residue" evidence="2">
    <location>
        <position position="74"/>
    </location>
</feature>
<evidence type="ECO:0000313" key="2">
    <source>
        <dbReference type="EMBL" id="CAA9345504.1"/>
    </source>
</evidence>
<name>A0A6J4LYT9_9HYPH</name>
<sequence length="74" mass="8480">DRNPAHERHRHDRFRAVAVGARRHSGDRCRRAYERHRGVDRRVPPSLARSGRSRRPGAPPHCRSGSRGRTAARV</sequence>
<proteinExistence type="predicted"/>
<organism evidence="2">
    <name type="scientific">uncultured Microvirga sp</name>
    <dbReference type="NCBI Taxonomy" id="412392"/>
    <lineage>
        <taxon>Bacteria</taxon>
        <taxon>Pseudomonadati</taxon>
        <taxon>Pseudomonadota</taxon>
        <taxon>Alphaproteobacteria</taxon>
        <taxon>Hyphomicrobiales</taxon>
        <taxon>Methylobacteriaceae</taxon>
        <taxon>Microvirga</taxon>
        <taxon>environmental samples</taxon>
    </lineage>
</organism>